<dbReference type="InterPro" id="IPR003660">
    <property type="entry name" value="HAMP_dom"/>
</dbReference>
<evidence type="ECO:0000256" key="3">
    <source>
        <dbReference type="PROSITE-ProRule" id="PRU00284"/>
    </source>
</evidence>
<dbReference type="InterPro" id="IPR004089">
    <property type="entry name" value="MCPsignal_dom"/>
</dbReference>
<dbReference type="Pfam" id="PF00015">
    <property type="entry name" value="MCPsignal"/>
    <property type="match status" value="1"/>
</dbReference>
<feature type="domain" description="HAMP" evidence="6">
    <location>
        <begin position="335"/>
        <end position="388"/>
    </location>
</feature>
<evidence type="ECO:0000256" key="4">
    <source>
        <dbReference type="SAM" id="Phobius"/>
    </source>
</evidence>
<sequence length="665" mass="70457">MEPVSRPSSSIASRLGLIVALPLIVIIVLAVMLGQSALERSRSAETTAQLSGLSAAVSELVHRLQIERGSTAGFISSSGSQMRDVLPGFQRDTDTALAQFRSRHQQTITADTPTAQKQVADVESQLAQLADIRRQAQQLSIAIGESTRYYTATIDNLIQLAAGAAHYNSDPLIGQRSTALEALIRAKEAAGQERALTTAAFSADWVTPEQHRTISERINRQRAFFELFGSVAGSDARAALKQIEASPELEAVKRMRDVMSERMTYGEFGIKGADWFATSTAYIDRLYALERQVNGEIAKLAGELVDSSTRTLYITIGLSVLAIGATLVVSALLGRSISRPLSQAVRIAEQVSSEKDFTRSIPVEGVTEVQRTAQAFNNLIGTFRHILSEARTSSEGVSSAAASISASSTQLSRSADIQAESAATVAAAATEVSSSVSETATRAATAAELVDKASADTHSALDIMQEMVGRVEQAASQVTASQADVQSLAASSKQIGGIVGVIREIAEQTNLLALNAAIEAARAGEQGRGFAVVADEVRKLAERTASSTREISTLIHEIQQHVDSTVDSMQAAGVNVSGSLELVSRTEAALRSIGDSSERVAQSVQGMAHTIREQDIAIQQVASNAERIAAMTEENSGAARTSSDTAEELARVASALSSLVGRFRT</sequence>
<feature type="domain" description="Methyl-accepting transducer" evidence="5">
    <location>
        <begin position="393"/>
        <end position="629"/>
    </location>
</feature>
<evidence type="ECO:0000259" key="5">
    <source>
        <dbReference type="PROSITE" id="PS50111"/>
    </source>
</evidence>
<feature type="transmembrane region" description="Helical" evidence="4">
    <location>
        <begin position="312"/>
        <end position="333"/>
    </location>
</feature>
<evidence type="ECO:0000256" key="2">
    <source>
        <dbReference type="ARBA" id="ARBA00029447"/>
    </source>
</evidence>
<comment type="similarity">
    <text evidence="2">Belongs to the methyl-accepting chemotaxis (MCP) protein family.</text>
</comment>
<dbReference type="PANTHER" id="PTHR32089">
    <property type="entry name" value="METHYL-ACCEPTING CHEMOTAXIS PROTEIN MCPB"/>
    <property type="match status" value="1"/>
</dbReference>
<keyword evidence="1 3" id="KW-0807">Transducer</keyword>
<dbReference type="Proteomes" id="UP001597158">
    <property type="component" value="Unassembled WGS sequence"/>
</dbReference>
<keyword evidence="4" id="KW-0812">Transmembrane</keyword>
<comment type="caution">
    <text evidence="8">The sequence shown here is derived from an EMBL/GenBank/DDBJ whole genome shotgun (WGS) entry which is preliminary data.</text>
</comment>
<dbReference type="SUPFAM" id="SSF58104">
    <property type="entry name" value="Methyl-accepting chemotaxis protein (MCP) signaling domain"/>
    <property type="match status" value="1"/>
</dbReference>
<dbReference type="PANTHER" id="PTHR32089:SF112">
    <property type="entry name" value="LYSOZYME-LIKE PROTEIN-RELATED"/>
    <property type="match status" value="1"/>
</dbReference>
<evidence type="ECO:0000259" key="6">
    <source>
        <dbReference type="PROSITE" id="PS50885"/>
    </source>
</evidence>
<evidence type="ECO:0000313" key="8">
    <source>
        <dbReference type="EMBL" id="MFD1265223.1"/>
    </source>
</evidence>
<dbReference type="SMART" id="SM00304">
    <property type="entry name" value="HAMP"/>
    <property type="match status" value="1"/>
</dbReference>
<dbReference type="PROSITE" id="PS50906">
    <property type="entry name" value="NIT"/>
    <property type="match status" value="1"/>
</dbReference>
<dbReference type="Gene3D" id="1.10.287.950">
    <property type="entry name" value="Methyl-accepting chemotaxis protein"/>
    <property type="match status" value="1"/>
</dbReference>
<organism evidence="8 9">
    <name type="scientific">Thauera mechernichensis</name>
    <dbReference type="NCBI Taxonomy" id="82788"/>
    <lineage>
        <taxon>Bacteria</taxon>
        <taxon>Pseudomonadati</taxon>
        <taxon>Pseudomonadota</taxon>
        <taxon>Betaproteobacteria</taxon>
        <taxon>Rhodocyclales</taxon>
        <taxon>Zoogloeaceae</taxon>
        <taxon>Thauera</taxon>
    </lineage>
</organism>
<dbReference type="Pfam" id="PF00672">
    <property type="entry name" value="HAMP"/>
    <property type="match status" value="1"/>
</dbReference>
<protein>
    <submittedName>
        <fullName evidence="8">Methyl-accepting chemotaxis protein</fullName>
    </submittedName>
</protein>
<dbReference type="InterPro" id="IPR013587">
    <property type="entry name" value="Nitrate/nitrite_sensing"/>
</dbReference>
<proteinExistence type="inferred from homology"/>
<feature type="domain" description="NIT" evidence="7">
    <location>
        <begin position="55"/>
        <end position="304"/>
    </location>
</feature>
<dbReference type="PROSITE" id="PS50885">
    <property type="entry name" value="HAMP"/>
    <property type="match status" value="1"/>
</dbReference>
<dbReference type="Pfam" id="PF08376">
    <property type="entry name" value="NIT"/>
    <property type="match status" value="1"/>
</dbReference>
<gene>
    <name evidence="8" type="ORF">ACFQ4M_16735</name>
</gene>
<keyword evidence="9" id="KW-1185">Reference proteome</keyword>
<reference evidence="9" key="1">
    <citation type="journal article" date="2019" name="Int. J. Syst. Evol. Microbiol.">
        <title>The Global Catalogue of Microorganisms (GCM) 10K type strain sequencing project: providing services to taxonomists for standard genome sequencing and annotation.</title>
        <authorList>
            <consortium name="The Broad Institute Genomics Platform"/>
            <consortium name="The Broad Institute Genome Sequencing Center for Infectious Disease"/>
            <person name="Wu L."/>
            <person name="Ma J."/>
        </authorList>
    </citation>
    <scope>NUCLEOTIDE SEQUENCE [LARGE SCALE GENOMIC DNA]</scope>
    <source>
        <strain evidence="9">CCUG 48884</strain>
    </source>
</reference>
<dbReference type="SMART" id="SM00283">
    <property type="entry name" value="MA"/>
    <property type="match status" value="1"/>
</dbReference>
<dbReference type="CDD" id="cd11386">
    <property type="entry name" value="MCP_signal"/>
    <property type="match status" value="1"/>
</dbReference>
<dbReference type="EMBL" id="JBHTMC010000031">
    <property type="protein sequence ID" value="MFD1265223.1"/>
    <property type="molecule type" value="Genomic_DNA"/>
</dbReference>
<keyword evidence="4" id="KW-1133">Transmembrane helix</keyword>
<dbReference type="RefSeq" id="WP_004248851.1">
    <property type="nucleotide sequence ID" value="NZ_JARQZE010000001.1"/>
</dbReference>
<keyword evidence="4" id="KW-0472">Membrane</keyword>
<evidence type="ECO:0000259" key="7">
    <source>
        <dbReference type="PROSITE" id="PS50906"/>
    </source>
</evidence>
<evidence type="ECO:0000256" key="1">
    <source>
        <dbReference type="ARBA" id="ARBA00023224"/>
    </source>
</evidence>
<accession>A0ABW3WH76</accession>
<feature type="transmembrane region" description="Helical" evidence="4">
    <location>
        <begin position="12"/>
        <end position="33"/>
    </location>
</feature>
<dbReference type="InterPro" id="IPR010910">
    <property type="entry name" value="Nitrate/nitrite_sensing_bac"/>
</dbReference>
<evidence type="ECO:0000313" key="9">
    <source>
        <dbReference type="Proteomes" id="UP001597158"/>
    </source>
</evidence>
<name>A0ABW3WH76_9RHOO</name>
<dbReference type="PROSITE" id="PS50111">
    <property type="entry name" value="CHEMOTAXIS_TRANSDUC_2"/>
    <property type="match status" value="1"/>
</dbReference>